<comment type="caution">
    <text evidence="1">The sequence shown here is derived from an EMBL/GenBank/DDBJ whole genome shotgun (WGS) entry which is preliminary data.</text>
</comment>
<protein>
    <submittedName>
        <fullName evidence="1">Uncharacterized protein</fullName>
    </submittedName>
</protein>
<keyword evidence="2" id="KW-1185">Reference proteome</keyword>
<proteinExistence type="predicted"/>
<organism evidence="1 2">
    <name type="scientific">Microbacterium pumilum</name>
    <dbReference type="NCBI Taxonomy" id="344165"/>
    <lineage>
        <taxon>Bacteria</taxon>
        <taxon>Bacillati</taxon>
        <taxon>Actinomycetota</taxon>
        <taxon>Actinomycetes</taxon>
        <taxon>Micrococcales</taxon>
        <taxon>Microbacteriaceae</taxon>
        <taxon>Microbacterium</taxon>
    </lineage>
</organism>
<sequence length="70" mass="8124">MRTLAFDSDASESDRQAPSTIVLAAPYEEPDSDYNNQDDGDEHPVRLEELWERDFSHVSHLTERWSSIEE</sequence>
<reference evidence="1 2" key="1">
    <citation type="journal article" date="2019" name="Int. J. Syst. Evol. Microbiol.">
        <title>The Global Catalogue of Microorganisms (GCM) 10K type strain sequencing project: providing services to taxonomists for standard genome sequencing and annotation.</title>
        <authorList>
            <consortium name="The Broad Institute Genomics Platform"/>
            <consortium name="The Broad Institute Genome Sequencing Center for Infectious Disease"/>
            <person name="Wu L."/>
            <person name="Ma J."/>
        </authorList>
    </citation>
    <scope>NUCLEOTIDE SEQUENCE [LARGE SCALE GENOMIC DNA]</scope>
    <source>
        <strain evidence="1 2">JCM 14902</strain>
    </source>
</reference>
<evidence type="ECO:0000313" key="1">
    <source>
        <dbReference type="EMBL" id="GAA1979326.1"/>
    </source>
</evidence>
<dbReference type="EMBL" id="BAAAOH010000001">
    <property type="protein sequence ID" value="GAA1979326.1"/>
    <property type="molecule type" value="Genomic_DNA"/>
</dbReference>
<gene>
    <name evidence="1" type="ORF">GCM10009777_10830</name>
</gene>
<evidence type="ECO:0000313" key="2">
    <source>
        <dbReference type="Proteomes" id="UP001500326"/>
    </source>
</evidence>
<dbReference type="Proteomes" id="UP001500326">
    <property type="component" value="Unassembled WGS sequence"/>
</dbReference>
<name>A0ABN2S2K0_9MICO</name>
<accession>A0ABN2S2K0</accession>